<evidence type="ECO:0000256" key="5">
    <source>
        <dbReference type="ARBA" id="ARBA00022692"/>
    </source>
</evidence>
<dbReference type="GO" id="GO:0005886">
    <property type="term" value="C:plasma membrane"/>
    <property type="evidence" value="ECO:0007669"/>
    <property type="project" value="UniProtKB-SubCell"/>
</dbReference>
<evidence type="ECO:0000256" key="1">
    <source>
        <dbReference type="ARBA" id="ARBA00004651"/>
    </source>
</evidence>
<protein>
    <submittedName>
        <fullName evidence="9">Glycine/betaine ABC transporter permease</fullName>
    </submittedName>
</protein>
<dbReference type="Pfam" id="PF02028">
    <property type="entry name" value="BCCT"/>
    <property type="match status" value="1"/>
</dbReference>
<keyword evidence="10" id="KW-1185">Reference proteome</keyword>
<feature type="transmembrane region" description="Helical" evidence="8">
    <location>
        <begin position="189"/>
        <end position="208"/>
    </location>
</feature>
<feature type="transmembrane region" description="Helical" evidence="8">
    <location>
        <begin position="139"/>
        <end position="160"/>
    </location>
</feature>
<evidence type="ECO:0000256" key="3">
    <source>
        <dbReference type="ARBA" id="ARBA00022448"/>
    </source>
</evidence>
<feature type="transmembrane region" description="Helical" evidence="8">
    <location>
        <begin position="348"/>
        <end position="371"/>
    </location>
</feature>
<dbReference type="PANTHER" id="PTHR30047">
    <property type="entry name" value="HIGH-AFFINITY CHOLINE TRANSPORT PROTEIN-RELATED"/>
    <property type="match status" value="1"/>
</dbReference>
<dbReference type="eggNOG" id="COG1292">
    <property type="taxonomic scope" value="Bacteria"/>
</dbReference>
<keyword evidence="5 8" id="KW-0812">Transmembrane</keyword>
<feature type="transmembrane region" description="Helical" evidence="8">
    <location>
        <begin position="228"/>
        <end position="249"/>
    </location>
</feature>
<dbReference type="PROSITE" id="PS01303">
    <property type="entry name" value="BCCT"/>
    <property type="match status" value="1"/>
</dbReference>
<feature type="transmembrane region" description="Helical" evidence="8">
    <location>
        <begin position="90"/>
        <end position="110"/>
    </location>
</feature>
<dbReference type="InterPro" id="IPR000060">
    <property type="entry name" value="BCCT_transptr"/>
</dbReference>
<feature type="transmembrane region" description="Helical" evidence="8">
    <location>
        <begin position="318"/>
        <end position="336"/>
    </location>
</feature>
<dbReference type="EMBL" id="AVBG01000002">
    <property type="protein sequence ID" value="KGP92595.1"/>
    <property type="molecule type" value="Genomic_DNA"/>
</dbReference>
<dbReference type="NCBIfam" id="TIGR00842">
    <property type="entry name" value="bcct"/>
    <property type="match status" value="1"/>
</dbReference>
<comment type="subcellular location">
    <subcellularLocation>
        <location evidence="1">Cell membrane</location>
        <topology evidence="1">Multi-pass membrane protein</topology>
    </subcellularLocation>
</comment>
<dbReference type="GO" id="GO:0022857">
    <property type="term" value="F:transmembrane transporter activity"/>
    <property type="evidence" value="ECO:0007669"/>
    <property type="project" value="InterPro"/>
</dbReference>
<evidence type="ECO:0000313" key="10">
    <source>
        <dbReference type="Proteomes" id="UP000030153"/>
    </source>
</evidence>
<dbReference type="InterPro" id="IPR018093">
    <property type="entry name" value="BCCT_CS"/>
</dbReference>
<evidence type="ECO:0000256" key="7">
    <source>
        <dbReference type="ARBA" id="ARBA00023136"/>
    </source>
</evidence>
<reference evidence="9 10" key="1">
    <citation type="submission" date="2013-08" db="EMBL/GenBank/DDBJ databases">
        <title>Genome of Pontibacillus chungwhensis.</title>
        <authorList>
            <person name="Wang Q."/>
            <person name="Wang G."/>
        </authorList>
    </citation>
    <scope>NUCLEOTIDE SEQUENCE [LARGE SCALE GENOMIC DNA]</scope>
    <source>
        <strain evidence="9 10">BH030062</strain>
    </source>
</reference>
<feature type="transmembrane region" description="Helical" evidence="8">
    <location>
        <begin position="468"/>
        <end position="488"/>
    </location>
</feature>
<dbReference type="PANTHER" id="PTHR30047:SF7">
    <property type="entry name" value="HIGH-AFFINITY CHOLINE TRANSPORT PROTEIN"/>
    <property type="match status" value="1"/>
</dbReference>
<dbReference type="AlphaFoldDB" id="A0A0A2VG36"/>
<feature type="transmembrane region" description="Helical" evidence="8">
    <location>
        <begin position="440"/>
        <end position="462"/>
    </location>
</feature>
<evidence type="ECO:0000256" key="6">
    <source>
        <dbReference type="ARBA" id="ARBA00022989"/>
    </source>
</evidence>
<evidence type="ECO:0000256" key="4">
    <source>
        <dbReference type="ARBA" id="ARBA00022475"/>
    </source>
</evidence>
<accession>A0A0A2VG36</accession>
<dbReference type="OrthoDB" id="9775735at2"/>
<keyword evidence="7 8" id="KW-0472">Membrane</keyword>
<comment type="similarity">
    <text evidence="2">Belongs to the BCCT transporter (TC 2.A.15) family.</text>
</comment>
<feature type="transmembrane region" description="Helical" evidence="8">
    <location>
        <begin position="12"/>
        <end position="30"/>
    </location>
</feature>
<evidence type="ECO:0000256" key="2">
    <source>
        <dbReference type="ARBA" id="ARBA00005658"/>
    </source>
</evidence>
<dbReference type="Proteomes" id="UP000030153">
    <property type="component" value="Unassembled WGS sequence"/>
</dbReference>
<evidence type="ECO:0000313" key="9">
    <source>
        <dbReference type="EMBL" id="KGP92595.1"/>
    </source>
</evidence>
<comment type="caution">
    <text evidence="9">The sequence shown here is derived from an EMBL/GenBank/DDBJ whole genome shotgun (WGS) entry which is preliminary data.</text>
</comment>
<evidence type="ECO:0000256" key="8">
    <source>
        <dbReference type="SAM" id="Phobius"/>
    </source>
</evidence>
<keyword evidence="3" id="KW-0813">Transport</keyword>
<keyword evidence="4" id="KW-1003">Cell membrane</keyword>
<sequence>MSKPLTQKVSPVFWITIAIVAAAVTWGVIVPDNLKAVTLSIRDYLSIHFGWYYLIVVALFVLFCIFMIISPYGKMKLGKPDDEPEYSMPTWFAMLFSAGMGIGLVFWGVAEPISHYIKNAPTAETGTPEALNESLKFVYFHWGVHAWAIYATVAMTLAYFKFRRGAPGLVSATLTPILGEKAKGPIGKLIDVIAIFATVVGVATTLGFGAAQINGGLNFLLNTPDEFWVQLVIIGVVTVLFMISAYTGLSKGIKYLSNTNLVLALLLFGFVLVVGPTLNIMNVFTDTIGSYIKDVGNMSFRLSPNNDAEHTWIQDWTVFYWAWWIAWSPFVGIFIARVSKGRTIREFLIGVLVVPSLVSFLWFATFGMSAINLEQTGAADIAGLATEQALFGTLMEYPLGTITSIIALCLIGTFFVTSADSATFVLGMQSTKGSLNPPKTVKFSWGIAQSATAAILLYTGGLQGLQNALISAAFPFSMIMIMMAYSFYKAITEDYHAMKKETSSSSSSNQSAKTGS</sequence>
<keyword evidence="6 8" id="KW-1133">Transmembrane helix</keyword>
<dbReference type="RefSeq" id="WP_052114875.1">
    <property type="nucleotide sequence ID" value="NZ_AVBG01000002.1"/>
</dbReference>
<gene>
    <name evidence="9" type="ORF">N780_14515</name>
</gene>
<feature type="transmembrane region" description="Helical" evidence="8">
    <location>
        <begin position="50"/>
        <end position="69"/>
    </location>
</feature>
<name>A0A0A2VG36_9BACI</name>
<feature type="transmembrane region" description="Helical" evidence="8">
    <location>
        <begin position="405"/>
        <end position="428"/>
    </location>
</feature>
<feature type="transmembrane region" description="Helical" evidence="8">
    <location>
        <begin position="261"/>
        <end position="281"/>
    </location>
</feature>
<proteinExistence type="inferred from homology"/>
<organism evidence="9 10">
    <name type="scientific">Pontibacillus chungwhensis BH030062</name>
    <dbReference type="NCBI Taxonomy" id="1385513"/>
    <lineage>
        <taxon>Bacteria</taxon>
        <taxon>Bacillati</taxon>
        <taxon>Bacillota</taxon>
        <taxon>Bacilli</taxon>
        <taxon>Bacillales</taxon>
        <taxon>Bacillaceae</taxon>
        <taxon>Pontibacillus</taxon>
    </lineage>
</organism>